<evidence type="ECO:0000313" key="3">
    <source>
        <dbReference type="EMBL" id="SFV69887.1"/>
    </source>
</evidence>
<organism evidence="3">
    <name type="scientific">hydrothermal vent metagenome</name>
    <dbReference type="NCBI Taxonomy" id="652676"/>
    <lineage>
        <taxon>unclassified sequences</taxon>
        <taxon>metagenomes</taxon>
        <taxon>ecological metagenomes</taxon>
    </lineage>
</organism>
<feature type="transmembrane region" description="Helical" evidence="1">
    <location>
        <begin position="24"/>
        <end position="54"/>
    </location>
</feature>
<dbReference type="InterPro" id="IPR052901">
    <property type="entry name" value="Bact_TGase-like"/>
</dbReference>
<feature type="domain" description="Transglutaminase-like" evidence="2">
    <location>
        <begin position="410"/>
        <end position="480"/>
    </location>
</feature>
<sequence length="600" mass="69216">MKFSPSSLNTRLSKPISSLGLIDMAYIVTLLPLFVMLKIPMIAFLFMIISLLVFKKSPAKNALVFLVFMLGILALFLSLYGAFSFSGLSRLRIFLELLVYILIVVVSMQRLTQKINFYLLISPFLFLALSLFFYHGMLMLTYVVFEIFFLLWMVLSHRMEGKLIESFSTSMVMFMYSLPWVVILFIFFPRISFEHASYGFKGENIQRMGHDGTMFLDGNALLVPSNRIVMEVGFESDVPPASMLYFRGSMLYVDKKDHWEGLPSYLKRKPFVLPQSTEATINYKITLYPTQKKWLYMLDMPSTLVDKSSIDADLISTVKKDIKDPIHYEGSSSLSAFYKIPLEKAIQKYTTAYNQTQNPQVYERALEIQKKYSNVSHRATAIENFFKAQELTYTLKPDALDTNRSSDSFLFDKKRGYCVHFASSFVTMARMSGIPSRIVTGYKSDGSDAMKNYLAVREKDAHAWAELYINGAWTRFETTATATYIDEDSEALLNQKSHPIIEKINLYLMYIKYQVETWILYYSHIRQLELLAYAKANPSFIVGFVTSIIALLIISFMIVGYFRRPRYSSKALEILAPLVKSLEKKGYSREDNESILEYYR</sequence>
<dbReference type="PANTHER" id="PTHR42736">
    <property type="entry name" value="PROTEIN-GLUTAMINE GAMMA-GLUTAMYLTRANSFERASE"/>
    <property type="match status" value="1"/>
</dbReference>
<keyword evidence="1" id="KW-1133">Transmembrane helix</keyword>
<dbReference type="Gene3D" id="3.10.620.30">
    <property type="match status" value="1"/>
</dbReference>
<dbReference type="SUPFAM" id="SSF54001">
    <property type="entry name" value="Cysteine proteinases"/>
    <property type="match status" value="1"/>
</dbReference>
<keyword evidence="1" id="KW-0472">Membrane</keyword>
<feature type="transmembrane region" description="Helical" evidence="1">
    <location>
        <begin position="167"/>
        <end position="188"/>
    </location>
</feature>
<dbReference type="EMBL" id="FPHM01000140">
    <property type="protein sequence ID" value="SFV69887.1"/>
    <property type="molecule type" value="Genomic_DNA"/>
</dbReference>
<keyword evidence="3" id="KW-0645">Protease</keyword>
<evidence type="ECO:0000256" key="1">
    <source>
        <dbReference type="SAM" id="Phobius"/>
    </source>
</evidence>
<dbReference type="Pfam" id="PF11992">
    <property type="entry name" value="TgpA_N"/>
    <property type="match status" value="1"/>
</dbReference>
<dbReference type="InterPro" id="IPR002931">
    <property type="entry name" value="Transglutaminase-like"/>
</dbReference>
<protein>
    <submittedName>
        <fullName evidence="3">FIG001454: Transglutaminase-like enzymes, putative cysteine proteases</fullName>
    </submittedName>
</protein>
<feature type="transmembrane region" description="Helical" evidence="1">
    <location>
        <begin position="540"/>
        <end position="562"/>
    </location>
</feature>
<keyword evidence="1" id="KW-0812">Transmembrane</keyword>
<reference evidence="3" key="1">
    <citation type="submission" date="2016-10" db="EMBL/GenBank/DDBJ databases">
        <authorList>
            <person name="de Groot N.N."/>
        </authorList>
    </citation>
    <scope>NUCLEOTIDE SEQUENCE</scope>
</reference>
<dbReference type="Pfam" id="PF01841">
    <property type="entry name" value="Transglut_core"/>
    <property type="match status" value="1"/>
</dbReference>
<gene>
    <name evidence="3" type="ORF">MNB_SV-13-1204</name>
</gene>
<dbReference type="GO" id="GO:0006508">
    <property type="term" value="P:proteolysis"/>
    <property type="evidence" value="ECO:0007669"/>
    <property type="project" value="UniProtKB-KW"/>
</dbReference>
<dbReference type="InterPro" id="IPR038765">
    <property type="entry name" value="Papain-like_cys_pep_sf"/>
</dbReference>
<dbReference type="InterPro" id="IPR021878">
    <property type="entry name" value="TgpA_N"/>
</dbReference>
<dbReference type="SMART" id="SM00460">
    <property type="entry name" value="TGc"/>
    <property type="match status" value="1"/>
</dbReference>
<feature type="transmembrane region" description="Helical" evidence="1">
    <location>
        <begin position="139"/>
        <end position="155"/>
    </location>
</feature>
<keyword evidence="3" id="KW-0378">Hydrolase</keyword>
<feature type="transmembrane region" description="Helical" evidence="1">
    <location>
        <begin position="89"/>
        <end position="108"/>
    </location>
</feature>
<dbReference type="PANTHER" id="PTHR42736:SF1">
    <property type="entry name" value="PROTEIN-GLUTAMINE GAMMA-GLUTAMYLTRANSFERASE"/>
    <property type="match status" value="1"/>
</dbReference>
<proteinExistence type="predicted"/>
<name>A0A1W1CW01_9ZZZZ</name>
<dbReference type="GO" id="GO:0008233">
    <property type="term" value="F:peptidase activity"/>
    <property type="evidence" value="ECO:0007669"/>
    <property type="project" value="UniProtKB-KW"/>
</dbReference>
<feature type="transmembrane region" description="Helical" evidence="1">
    <location>
        <begin position="61"/>
        <end position="83"/>
    </location>
</feature>
<feature type="transmembrane region" description="Helical" evidence="1">
    <location>
        <begin position="115"/>
        <end position="133"/>
    </location>
</feature>
<dbReference type="AlphaFoldDB" id="A0A1W1CW01"/>
<accession>A0A1W1CW01</accession>
<evidence type="ECO:0000259" key="2">
    <source>
        <dbReference type="SMART" id="SM00460"/>
    </source>
</evidence>